<dbReference type="SUPFAM" id="SSF51735">
    <property type="entry name" value="NAD(P)-binding Rossmann-fold domains"/>
    <property type="match status" value="1"/>
</dbReference>
<keyword evidence="2" id="KW-0560">Oxidoreductase</keyword>
<organism evidence="2 3">
    <name type="scientific">Corynebacterium pelargi</name>
    <dbReference type="NCBI Taxonomy" id="1471400"/>
    <lineage>
        <taxon>Bacteria</taxon>
        <taxon>Bacillati</taxon>
        <taxon>Actinomycetota</taxon>
        <taxon>Actinomycetes</taxon>
        <taxon>Mycobacteriales</taxon>
        <taxon>Corynebacteriaceae</taxon>
        <taxon>Corynebacterium</taxon>
    </lineage>
</organism>
<evidence type="ECO:0000313" key="3">
    <source>
        <dbReference type="Proteomes" id="UP000288929"/>
    </source>
</evidence>
<protein>
    <submittedName>
        <fullName evidence="2">NAD(P)H azoreductase</fullName>
        <ecNumber evidence="2">1.7.-.-</ecNumber>
    </submittedName>
</protein>
<dbReference type="Proteomes" id="UP000288929">
    <property type="component" value="Chromosome"/>
</dbReference>
<name>A0A410WB22_9CORY</name>
<dbReference type="InterPro" id="IPR051604">
    <property type="entry name" value="Ergot_Alk_Oxidoreductase"/>
</dbReference>
<gene>
    <name evidence="2" type="primary">azoB</name>
    <name evidence="2" type="ORF">CPELA_09460</name>
</gene>
<dbReference type="EMBL" id="CP035299">
    <property type="protein sequence ID" value="QAU53147.1"/>
    <property type="molecule type" value="Genomic_DNA"/>
</dbReference>
<dbReference type="Pfam" id="PF13460">
    <property type="entry name" value="NAD_binding_10"/>
    <property type="match status" value="1"/>
</dbReference>
<dbReference type="Gene3D" id="3.40.50.720">
    <property type="entry name" value="NAD(P)-binding Rossmann-like Domain"/>
    <property type="match status" value="1"/>
</dbReference>
<dbReference type="CDD" id="cd05269">
    <property type="entry name" value="TMR_SDR_a"/>
    <property type="match status" value="1"/>
</dbReference>
<reference evidence="2 3" key="1">
    <citation type="submission" date="2019-01" db="EMBL/GenBank/DDBJ databases">
        <authorList>
            <person name="Ruckert C."/>
            <person name="Busche T."/>
            <person name="Kalinowski J."/>
        </authorList>
    </citation>
    <scope>NUCLEOTIDE SEQUENCE [LARGE SCALE GENOMIC DNA]</scope>
    <source>
        <strain evidence="2 3">136/3</strain>
    </source>
</reference>
<dbReference type="PANTHER" id="PTHR43162:SF1">
    <property type="entry name" value="PRESTALK A DIFFERENTIATION PROTEIN A"/>
    <property type="match status" value="1"/>
</dbReference>
<accession>A0A410WB22</accession>
<evidence type="ECO:0000313" key="2">
    <source>
        <dbReference type="EMBL" id="QAU53147.1"/>
    </source>
</evidence>
<feature type="domain" description="NAD(P)-binding" evidence="1">
    <location>
        <begin position="26"/>
        <end position="195"/>
    </location>
</feature>
<dbReference type="GO" id="GO:0016491">
    <property type="term" value="F:oxidoreductase activity"/>
    <property type="evidence" value="ECO:0007669"/>
    <property type="project" value="UniProtKB-KW"/>
</dbReference>
<dbReference type="KEGG" id="cpeg:CPELA_09460"/>
<dbReference type="InterPro" id="IPR016040">
    <property type="entry name" value="NAD(P)-bd_dom"/>
</dbReference>
<sequence length="294" mass="32433">MPSPPRRPKLFDATLVDMTTKILITGASGFIGSHTAANLSQLAPQAQISRLSRTPREEPGWVYGDFAKPETLRAAFQGQDVVFLVSTTERDDRLELHQHAVDAARTAGVQHIVYLSFYGAAPDATFAHARLHYATEEYIKRSGMHYTFLQDNFYTEATAAFIVDGAIRGPAGDGKAAFVSREDVARSAAAVLAQPEQHRDRAYQLTGPAAITMEEVATIASHFLGSPVRYINETLEQARESRASYNAPEWEVDAWISTYTAIANGELDGVTDHVEKLTGHKAMSVVQWWQQHSE</sequence>
<evidence type="ECO:0000259" key="1">
    <source>
        <dbReference type="Pfam" id="PF13460"/>
    </source>
</evidence>
<dbReference type="AlphaFoldDB" id="A0A410WB22"/>
<dbReference type="InterPro" id="IPR036291">
    <property type="entry name" value="NAD(P)-bd_dom_sf"/>
</dbReference>
<dbReference type="PANTHER" id="PTHR43162">
    <property type="match status" value="1"/>
</dbReference>
<dbReference type="Gene3D" id="3.90.25.10">
    <property type="entry name" value="UDP-galactose 4-epimerase, domain 1"/>
    <property type="match status" value="1"/>
</dbReference>
<proteinExistence type="predicted"/>
<keyword evidence="3" id="KW-1185">Reference proteome</keyword>
<dbReference type="EC" id="1.7.-.-" evidence="2"/>